<dbReference type="PANTHER" id="PTHR42755">
    <property type="entry name" value="3-DEOXY-MANNO-OCTULOSONATE CYTIDYLYLTRANSFERASE"/>
    <property type="match status" value="1"/>
</dbReference>
<evidence type="ECO:0000256" key="7">
    <source>
        <dbReference type="RuleBase" id="RU365103"/>
    </source>
</evidence>
<name>A0ABW3AZB1_9FLAO</name>
<dbReference type="InterPro" id="IPR038107">
    <property type="entry name" value="Glycos_transf_N_sf"/>
</dbReference>
<keyword evidence="7" id="KW-1003">Cell membrane</keyword>
<dbReference type="EMBL" id="JBHTHY010000003">
    <property type="protein sequence ID" value="MFD0796406.1"/>
    <property type="molecule type" value="Genomic_DNA"/>
</dbReference>
<comment type="subcellular location">
    <subcellularLocation>
        <location evidence="7">Cell membrane</location>
    </subcellularLocation>
</comment>
<evidence type="ECO:0000256" key="3">
    <source>
        <dbReference type="ARBA" id="ARBA00019077"/>
    </source>
</evidence>
<evidence type="ECO:0000256" key="4">
    <source>
        <dbReference type="ARBA" id="ARBA00022679"/>
    </source>
</evidence>
<keyword evidence="4 7" id="KW-0808">Transferase</keyword>
<keyword evidence="7" id="KW-0448">Lipopolysaccharide biosynthesis</keyword>
<sequence>MYAIYNLIVSTSWLVLRLLAKVNTKLSLFVKGREHTLGIIRKNISKSDPVIWVHAASLGEYEQGLPLLELLKLRYPEHKLLLTFFSPSGYEVKKNTPAADVVTYLPMDTKKHVREFLDLVDPKLVLFIKYEIWPNYLSALKERNVPTLLVSALFKKEQIYFKWYGRFMRNALNTFNTFYVQDKNSKSLLKTIGFNNCTVTGDTRLDRVSKILDADNTLEFMDEFITESHCLVAGSTWPEDEKLLVAYINLSTSDMKFVIAPHNIKHEHSRRLKDSITKPTLLYSEKKGKNLQDSQVLIVDTIGLLTKIYSYASIAYVGGGFATGLHNTLEPAVFGIPVITGPKYKGFKEAEDLIALGGILSVNSQTALNQTINELRSDKNSRTVSGKTNSDYISKNKGASIRIMEDITNLLNP</sequence>
<evidence type="ECO:0000313" key="10">
    <source>
        <dbReference type="Proteomes" id="UP001597012"/>
    </source>
</evidence>
<comment type="function">
    <text evidence="7">Involved in lipopolysaccharide (LPS) biosynthesis. Catalyzes the transfer of 3-deoxy-D-manno-octulosonate (Kdo) residue(s) from CMP-Kdo to lipid IV(A), the tetraacyldisaccharide-1,4'-bisphosphate precursor of lipid A.</text>
</comment>
<gene>
    <name evidence="9" type="ORF">ACFQZJ_02960</name>
</gene>
<comment type="caution">
    <text evidence="9">The sequence shown here is derived from an EMBL/GenBank/DDBJ whole genome shotgun (WGS) entry which is preliminary data.</text>
</comment>
<dbReference type="Gene3D" id="3.40.50.11720">
    <property type="entry name" value="3-Deoxy-D-manno-octulosonic-acid transferase, N-terminal domain"/>
    <property type="match status" value="1"/>
</dbReference>
<evidence type="ECO:0000256" key="6">
    <source>
        <dbReference type="ARBA" id="ARBA00049183"/>
    </source>
</evidence>
<protein>
    <recommendedName>
        <fullName evidence="3 7">3-deoxy-D-manno-octulosonic acid transferase</fullName>
        <shortName evidence="7">Kdo transferase</shortName>
        <ecNumber evidence="2 7">2.4.99.12</ecNumber>
    </recommendedName>
    <alternativeName>
        <fullName evidence="5 7">Lipid IV(A) 3-deoxy-D-manno-octulosonic acid transferase</fullName>
    </alternativeName>
</protein>
<evidence type="ECO:0000256" key="2">
    <source>
        <dbReference type="ARBA" id="ARBA00012621"/>
    </source>
</evidence>
<evidence type="ECO:0000256" key="5">
    <source>
        <dbReference type="ARBA" id="ARBA00031445"/>
    </source>
</evidence>
<comment type="similarity">
    <text evidence="7">Belongs to the glycosyltransferase group 1 family.</text>
</comment>
<dbReference type="PANTHER" id="PTHR42755:SF1">
    <property type="entry name" value="3-DEOXY-D-MANNO-OCTULOSONIC ACID TRANSFERASE, MITOCHONDRIAL-RELATED"/>
    <property type="match status" value="1"/>
</dbReference>
<dbReference type="GO" id="GO:0016740">
    <property type="term" value="F:transferase activity"/>
    <property type="evidence" value="ECO:0007669"/>
    <property type="project" value="UniProtKB-KW"/>
</dbReference>
<proteinExistence type="inferred from homology"/>
<dbReference type="SUPFAM" id="SSF53756">
    <property type="entry name" value="UDP-Glycosyltransferase/glycogen phosphorylase"/>
    <property type="match status" value="1"/>
</dbReference>
<comment type="pathway">
    <text evidence="1 7">Bacterial outer membrane biogenesis; LPS core biosynthesis.</text>
</comment>
<accession>A0ABW3AZB1</accession>
<keyword evidence="10" id="KW-1185">Reference proteome</keyword>
<evidence type="ECO:0000313" key="9">
    <source>
        <dbReference type="EMBL" id="MFD0796406.1"/>
    </source>
</evidence>
<comment type="catalytic activity">
    <reaction evidence="6 7">
        <text>lipid IVA (E. coli) + CMP-3-deoxy-beta-D-manno-octulosonate = alpha-Kdo-(2-&gt;6)-lipid IVA (E. coli) + CMP + H(+)</text>
        <dbReference type="Rhea" id="RHEA:28066"/>
        <dbReference type="ChEBI" id="CHEBI:15378"/>
        <dbReference type="ChEBI" id="CHEBI:58603"/>
        <dbReference type="ChEBI" id="CHEBI:60364"/>
        <dbReference type="ChEBI" id="CHEBI:60377"/>
        <dbReference type="ChEBI" id="CHEBI:85987"/>
        <dbReference type="EC" id="2.4.99.12"/>
    </reaction>
</comment>
<feature type="domain" description="3-deoxy-D-manno-octulosonic-acid transferase N-terminal" evidence="8">
    <location>
        <begin position="37"/>
        <end position="206"/>
    </location>
</feature>
<dbReference type="InterPro" id="IPR007507">
    <property type="entry name" value="Glycos_transf_N"/>
</dbReference>
<dbReference type="InterPro" id="IPR039901">
    <property type="entry name" value="Kdotransferase"/>
</dbReference>
<keyword evidence="7" id="KW-0472">Membrane</keyword>
<reference evidence="10" key="1">
    <citation type="journal article" date="2019" name="Int. J. Syst. Evol. Microbiol.">
        <title>The Global Catalogue of Microorganisms (GCM) 10K type strain sequencing project: providing services to taxonomists for standard genome sequencing and annotation.</title>
        <authorList>
            <consortium name="The Broad Institute Genomics Platform"/>
            <consortium name="The Broad Institute Genome Sequencing Center for Infectious Disease"/>
            <person name="Wu L."/>
            <person name="Ma J."/>
        </authorList>
    </citation>
    <scope>NUCLEOTIDE SEQUENCE [LARGE SCALE GENOMIC DNA]</scope>
    <source>
        <strain evidence="10">CCUG 61948</strain>
    </source>
</reference>
<dbReference type="Gene3D" id="3.40.50.2000">
    <property type="entry name" value="Glycogen Phosphorylase B"/>
    <property type="match status" value="1"/>
</dbReference>
<dbReference type="EC" id="2.4.99.12" evidence="2 7"/>
<dbReference type="Pfam" id="PF04413">
    <property type="entry name" value="Glycos_transf_N"/>
    <property type="match status" value="1"/>
</dbReference>
<dbReference type="RefSeq" id="WP_379932176.1">
    <property type="nucleotide sequence ID" value="NZ_JBHTHY010000003.1"/>
</dbReference>
<evidence type="ECO:0000259" key="8">
    <source>
        <dbReference type="Pfam" id="PF04413"/>
    </source>
</evidence>
<evidence type="ECO:0000256" key="1">
    <source>
        <dbReference type="ARBA" id="ARBA00004713"/>
    </source>
</evidence>
<organism evidence="9 10">
    <name type="scientific">Maribacter chungangensis</name>
    <dbReference type="NCBI Taxonomy" id="1069117"/>
    <lineage>
        <taxon>Bacteria</taxon>
        <taxon>Pseudomonadati</taxon>
        <taxon>Bacteroidota</taxon>
        <taxon>Flavobacteriia</taxon>
        <taxon>Flavobacteriales</taxon>
        <taxon>Flavobacteriaceae</taxon>
        <taxon>Maribacter</taxon>
    </lineage>
</organism>
<dbReference type="Proteomes" id="UP001597012">
    <property type="component" value="Unassembled WGS sequence"/>
</dbReference>